<evidence type="ECO:0000313" key="1">
    <source>
        <dbReference type="EMBL" id="KAB2587793.1"/>
    </source>
</evidence>
<dbReference type="Proteomes" id="UP000326907">
    <property type="component" value="Unassembled WGS sequence"/>
</dbReference>
<gene>
    <name evidence="1" type="ORF">F5983_35905</name>
</gene>
<proteinExistence type="predicted"/>
<name>A0A5N5ECX3_9ACTN</name>
<dbReference type="RefSeq" id="WP_151513956.1">
    <property type="nucleotide sequence ID" value="NZ_VYUA01000073.1"/>
</dbReference>
<accession>A0A5N5ECX3</accession>
<dbReference type="Pfam" id="PF14175">
    <property type="entry name" value="YaaC"/>
    <property type="match status" value="1"/>
</dbReference>
<dbReference type="AlphaFoldDB" id="A0A5N5ECX3"/>
<organism evidence="1 2">
    <name type="scientific">Streptomyces arboris</name>
    <dbReference type="NCBI Taxonomy" id="2600619"/>
    <lineage>
        <taxon>Bacteria</taxon>
        <taxon>Bacillati</taxon>
        <taxon>Actinomycetota</taxon>
        <taxon>Actinomycetes</taxon>
        <taxon>Kitasatosporales</taxon>
        <taxon>Streptomycetaceae</taxon>
        <taxon>Streptomyces</taxon>
    </lineage>
</organism>
<sequence>MYMRIDPLEAWERLRASRSSRPGRASGGARAKTYATALEQAQQMFRAAEVVGPQTRPLLVFYGLSQAGRAIAAAAVDLKGEDWNLLSHGIHASGYHLDFADIEIRTDPVGTAGSFVRLSKLLRSPVWGNDTVVRLEEVWDTLPASLQYPLTDRERFTPLYASTDVIRGTDFHPLLTVEVGDILDRVVDAGSRMALDEFLQSYPGAAGYDDFARRRAGADADPDFERQNPNAGWLPMHWKMPAETGTREERLQRLSAMTRKYAGHRYFFPAVAGLPRELHPLMAWWAVLYALSMLARYQPAQWANHINVDGSRHAVPVEKILERAMEHLPVLIADTIEEVAAWP</sequence>
<reference evidence="1 2" key="1">
    <citation type="submission" date="2019-09" db="EMBL/GenBank/DDBJ databases">
        <authorList>
            <person name="Liu P."/>
        </authorList>
    </citation>
    <scope>NUCLEOTIDE SEQUENCE [LARGE SCALE GENOMIC DNA]</scope>
    <source>
        <strain evidence="1 2">TRM68085</strain>
    </source>
</reference>
<dbReference type="InterPro" id="IPR026988">
    <property type="entry name" value="YaaC-like"/>
</dbReference>
<evidence type="ECO:0000313" key="2">
    <source>
        <dbReference type="Proteomes" id="UP000326907"/>
    </source>
</evidence>
<dbReference type="EMBL" id="VYUA01000073">
    <property type="protein sequence ID" value="KAB2587793.1"/>
    <property type="molecule type" value="Genomic_DNA"/>
</dbReference>
<keyword evidence="2" id="KW-1185">Reference proteome</keyword>
<protein>
    <recommendedName>
        <fullName evidence="3">YaaC-like Protein</fullName>
    </recommendedName>
</protein>
<evidence type="ECO:0008006" key="3">
    <source>
        <dbReference type="Google" id="ProtNLM"/>
    </source>
</evidence>
<comment type="caution">
    <text evidence="1">The sequence shown here is derived from an EMBL/GenBank/DDBJ whole genome shotgun (WGS) entry which is preliminary data.</text>
</comment>